<gene>
    <name evidence="1" type="ORF">GA0074692_3837</name>
</gene>
<protein>
    <recommendedName>
        <fullName evidence="3">Ricin B lectin domain-containing protein</fullName>
    </recommendedName>
</protein>
<name>A0A1C6SY94_9ACTN</name>
<dbReference type="AlphaFoldDB" id="A0A1C6SY94"/>
<evidence type="ECO:0000313" key="2">
    <source>
        <dbReference type="Proteomes" id="UP000198959"/>
    </source>
</evidence>
<organism evidence="1 2">
    <name type="scientific">Micromonospora pallida</name>
    <dbReference type="NCBI Taxonomy" id="145854"/>
    <lineage>
        <taxon>Bacteria</taxon>
        <taxon>Bacillati</taxon>
        <taxon>Actinomycetota</taxon>
        <taxon>Actinomycetes</taxon>
        <taxon>Micromonosporales</taxon>
        <taxon>Micromonosporaceae</taxon>
        <taxon>Micromonospora</taxon>
    </lineage>
</organism>
<dbReference type="RefSeq" id="WP_091646448.1">
    <property type="nucleotide sequence ID" value="NZ_FMHW01000002.1"/>
</dbReference>
<sequence length="133" mass="14477">MANLTDGLYRISIDGRSFLHSYDNRIVLAPEMEDDAQLWEIRSTDDGEHVISLPGTDQYVGYGNEDPAPMEIVGLIPQQRGWAITQGPREGTVTIGAPGTPLTLGPAPLLIYPPMVALSGHNRLDQGWTLHSA</sequence>
<accession>A0A1C6SY94</accession>
<dbReference type="STRING" id="145854.GA0074692_3837"/>
<dbReference type="SUPFAM" id="SSF50370">
    <property type="entry name" value="Ricin B-like lectins"/>
    <property type="match status" value="1"/>
</dbReference>
<dbReference type="OrthoDB" id="3213308at2"/>
<dbReference type="EMBL" id="FMHW01000002">
    <property type="protein sequence ID" value="SCL34460.1"/>
    <property type="molecule type" value="Genomic_DNA"/>
</dbReference>
<evidence type="ECO:0008006" key="3">
    <source>
        <dbReference type="Google" id="ProtNLM"/>
    </source>
</evidence>
<proteinExistence type="predicted"/>
<keyword evidence="2" id="KW-1185">Reference proteome</keyword>
<dbReference type="InterPro" id="IPR035992">
    <property type="entry name" value="Ricin_B-like_lectins"/>
</dbReference>
<dbReference type="Proteomes" id="UP000198959">
    <property type="component" value="Unassembled WGS sequence"/>
</dbReference>
<reference evidence="2" key="1">
    <citation type="submission" date="2016-06" db="EMBL/GenBank/DDBJ databases">
        <authorList>
            <person name="Varghese N."/>
            <person name="Submissions Spin"/>
        </authorList>
    </citation>
    <scope>NUCLEOTIDE SEQUENCE [LARGE SCALE GENOMIC DNA]</scope>
    <source>
        <strain evidence="2">DSM 43817</strain>
    </source>
</reference>
<evidence type="ECO:0000313" key="1">
    <source>
        <dbReference type="EMBL" id="SCL34460.1"/>
    </source>
</evidence>